<evidence type="ECO:0000259" key="3">
    <source>
        <dbReference type="PROSITE" id="PS51819"/>
    </source>
</evidence>
<sequence>MHETSPKKINHIGIAVRDLETSIQLYTNVLGLKLKGIETVESEKVRVAFIEIGEVKIELLEATSPESPIAKFIEKKGEGIHHIALETENCEKQLEMMKEHGIKLINEVPKKGAHDSLVAFLHPNSTNKVLFELCQPSSSATKKGS</sequence>
<comment type="similarity">
    <text evidence="1">Belongs to the methylmalonyl-CoA epimerase family.</text>
</comment>
<dbReference type="EMBL" id="MDKC01000001">
    <property type="protein sequence ID" value="ODG93982.1"/>
    <property type="molecule type" value="Genomic_DNA"/>
</dbReference>
<dbReference type="InterPro" id="IPR029068">
    <property type="entry name" value="Glyas_Bleomycin-R_OHBP_Dase"/>
</dbReference>
<evidence type="ECO:0000313" key="4">
    <source>
        <dbReference type="EMBL" id="ODG93982.1"/>
    </source>
</evidence>
<dbReference type="Pfam" id="PF13669">
    <property type="entry name" value="Glyoxalase_4"/>
    <property type="match status" value="1"/>
</dbReference>
<dbReference type="PANTHER" id="PTHR43048:SF3">
    <property type="entry name" value="METHYLMALONYL-COA EPIMERASE, MITOCHONDRIAL"/>
    <property type="match status" value="1"/>
</dbReference>
<comment type="caution">
    <text evidence="4">The sequence shown here is derived from an EMBL/GenBank/DDBJ whole genome shotgun (WGS) entry which is preliminary data.</text>
</comment>
<dbReference type="InterPro" id="IPR051785">
    <property type="entry name" value="MMCE/EMCE_epimerase"/>
</dbReference>
<dbReference type="PROSITE" id="PS51819">
    <property type="entry name" value="VOC"/>
    <property type="match status" value="1"/>
</dbReference>
<dbReference type="Proteomes" id="UP000094580">
    <property type="component" value="Unassembled WGS sequence"/>
</dbReference>
<accession>A0ABX2ZX60</accession>
<dbReference type="Gene3D" id="3.10.180.10">
    <property type="entry name" value="2,3-Dihydroxybiphenyl 1,2-Dioxygenase, domain 1"/>
    <property type="match status" value="1"/>
</dbReference>
<evidence type="ECO:0000313" key="5">
    <source>
        <dbReference type="Proteomes" id="UP000094580"/>
    </source>
</evidence>
<evidence type="ECO:0000256" key="1">
    <source>
        <dbReference type="ARBA" id="ARBA00009308"/>
    </source>
</evidence>
<name>A0ABX2ZX60_9BACI</name>
<organism evidence="4 5">
    <name type="scientific">Gottfriedia luciferensis</name>
    <dbReference type="NCBI Taxonomy" id="178774"/>
    <lineage>
        <taxon>Bacteria</taxon>
        <taxon>Bacillati</taxon>
        <taxon>Bacillota</taxon>
        <taxon>Bacilli</taxon>
        <taxon>Bacillales</taxon>
        <taxon>Bacillaceae</taxon>
        <taxon>Gottfriedia</taxon>
    </lineage>
</organism>
<dbReference type="InterPro" id="IPR037523">
    <property type="entry name" value="VOC_core"/>
</dbReference>
<dbReference type="PANTHER" id="PTHR43048">
    <property type="entry name" value="METHYLMALONYL-COA EPIMERASE"/>
    <property type="match status" value="1"/>
</dbReference>
<dbReference type="NCBIfam" id="TIGR03081">
    <property type="entry name" value="metmalonyl_epim"/>
    <property type="match status" value="1"/>
</dbReference>
<dbReference type="RefSeq" id="WP_069032159.1">
    <property type="nucleotide sequence ID" value="NZ_MDKC01000001.1"/>
</dbReference>
<feature type="domain" description="VOC" evidence="3">
    <location>
        <begin position="8"/>
        <end position="136"/>
    </location>
</feature>
<gene>
    <name evidence="4" type="ORF">BED47_02085</name>
</gene>
<dbReference type="CDD" id="cd07249">
    <property type="entry name" value="MMCE"/>
    <property type="match status" value="1"/>
</dbReference>
<protein>
    <submittedName>
        <fullName evidence="4">Methylmalonyl-CoA epimerase</fullName>
    </submittedName>
</protein>
<proteinExistence type="inferred from homology"/>
<dbReference type="SUPFAM" id="SSF54593">
    <property type="entry name" value="Glyoxalase/Bleomycin resistance protein/Dihydroxybiphenyl dioxygenase"/>
    <property type="match status" value="1"/>
</dbReference>
<evidence type="ECO:0000256" key="2">
    <source>
        <dbReference type="ARBA" id="ARBA00022723"/>
    </source>
</evidence>
<keyword evidence="5" id="KW-1185">Reference proteome</keyword>
<reference evidence="4 5" key="1">
    <citation type="submission" date="2016-07" db="EMBL/GenBank/DDBJ databases">
        <authorList>
            <person name="Townsley L."/>
            <person name="Shank E.A."/>
        </authorList>
    </citation>
    <scope>NUCLEOTIDE SEQUENCE [LARGE SCALE GENOMIC DNA]</scope>
    <source>
        <strain evidence="4 5">CH01</strain>
    </source>
</reference>
<keyword evidence="2" id="KW-0479">Metal-binding</keyword>
<dbReference type="InterPro" id="IPR017515">
    <property type="entry name" value="MeMalonyl-CoA_epimerase"/>
</dbReference>